<dbReference type="RefSeq" id="WP_323325947.1">
    <property type="nucleotide sequence ID" value="NZ_JAYFSI010000002.1"/>
</dbReference>
<organism evidence="2 3">
    <name type="scientific">Amycolatopsis heterodermiae</name>
    <dbReference type="NCBI Taxonomy" id="3110235"/>
    <lineage>
        <taxon>Bacteria</taxon>
        <taxon>Bacillati</taxon>
        <taxon>Actinomycetota</taxon>
        <taxon>Actinomycetes</taxon>
        <taxon>Pseudonocardiales</taxon>
        <taxon>Pseudonocardiaceae</taxon>
        <taxon>Amycolatopsis</taxon>
    </lineage>
</organism>
<comment type="caution">
    <text evidence="2">The sequence shown here is derived from an EMBL/GenBank/DDBJ whole genome shotgun (WGS) entry which is preliminary data.</text>
</comment>
<gene>
    <name evidence="2" type="ORF">VA596_11200</name>
</gene>
<evidence type="ECO:0000313" key="2">
    <source>
        <dbReference type="EMBL" id="MEA5360105.1"/>
    </source>
</evidence>
<evidence type="ECO:0000259" key="1">
    <source>
        <dbReference type="Pfam" id="PF09951"/>
    </source>
</evidence>
<keyword evidence="3" id="KW-1185">Reference proteome</keyword>
<dbReference type="EMBL" id="JAYFSI010000002">
    <property type="protein sequence ID" value="MEA5360105.1"/>
    <property type="molecule type" value="Genomic_DNA"/>
</dbReference>
<sequence length="429" mass="47128">MGELLGTASFPSGDVLLIDFGLLRLWSGDRTPEPGPETDFEITGPDARQVAAALDLAVVKGRYAFDLEDAGPVAAKVAEVCRDTGLEASLRPLPRMAHHTRVRRLLDDFPEGAEVSFPGSWAVAVRGVPAGRELRVLGERMDPAGPDAGKWHSVWVECAAGTPVKTVECGYVLVDEARLLFADPAALNGWRSDEPYDGRYDLVFWGADAEAVAGRLGVSTVDDDGVYGWTDLTHDETASRHRELQGLGELRFRFDVRPHDDHYRVLRQMYRSPTESGAIEVAGATMTGWFTGWGDGTYPVFRDLAADGTLLRVRVELGAPEIVRRQRRFEELWFGDLAKLALVSARVAREGAPVTWLHREAADNDQDSGWRVFAGDETQDYLDDAANVRLVPLRDLIRADPGLEELFGHPAPAAFERAGPDVAFVPVDR</sequence>
<evidence type="ECO:0000313" key="3">
    <source>
        <dbReference type="Proteomes" id="UP001304298"/>
    </source>
</evidence>
<dbReference type="PANTHER" id="PTHR38743:SF2">
    <property type="entry name" value="DUF2185 DOMAIN-CONTAINING PROTEIN"/>
    <property type="match status" value="1"/>
</dbReference>
<protein>
    <submittedName>
        <fullName evidence="2">DUF2185 domain-containing protein</fullName>
    </submittedName>
</protein>
<dbReference type="Pfam" id="PF09951">
    <property type="entry name" value="Imm33"/>
    <property type="match status" value="1"/>
</dbReference>
<dbReference type="InterPro" id="IPR018689">
    <property type="entry name" value="Imm33_dom"/>
</dbReference>
<dbReference type="Proteomes" id="UP001304298">
    <property type="component" value="Unassembled WGS sequence"/>
</dbReference>
<dbReference type="PANTHER" id="PTHR38743">
    <property type="entry name" value="SIMILAR TO GLYOXYLASE I FAMILY PROTEIN"/>
    <property type="match status" value="1"/>
</dbReference>
<feature type="domain" description="Immunity protein Imm33" evidence="1">
    <location>
        <begin position="342"/>
        <end position="421"/>
    </location>
</feature>
<reference evidence="2 3" key="1">
    <citation type="submission" date="2023-12" db="EMBL/GenBank/DDBJ databases">
        <title>Amycolatopsis sp. V23-08.</title>
        <authorList>
            <person name="Somphong A."/>
        </authorList>
    </citation>
    <scope>NUCLEOTIDE SEQUENCE [LARGE SCALE GENOMIC DNA]</scope>
    <source>
        <strain evidence="2 3">V23-08</strain>
    </source>
</reference>
<name>A0ABU5R1N1_9PSEU</name>
<proteinExistence type="predicted"/>
<accession>A0ABU5R1N1</accession>